<dbReference type="InterPro" id="IPR011991">
    <property type="entry name" value="ArsR-like_HTH"/>
</dbReference>
<dbReference type="GO" id="GO:0032791">
    <property type="term" value="F:lead ion binding"/>
    <property type="evidence" value="ECO:0007669"/>
    <property type="project" value="TreeGrafter"/>
</dbReference>
<gene>
    <name evidence="2" type="ORF">LT40_13560</name>
</gene>
<dbReference type="CDD" id="cd00090">
    <property type="entry name" value="HTH_ARSR"/>
    <property type="match status" value="1"/>
</dbReference>
<dbReference type="InterPro" id="IPR036390">
    <property type="entry name" value="WH_DNA-bd_sf"/>
</dbReference>
<dbReference type="STRING" id="216142.LT40_13560"/>
<reference evidence="2 3" key="1">
    <citation type="journal article" date="2015" name="J. Biotechnol.">
        <title>Complete genome sequence of Pseudomonas rhizosphaerae IH5T (=DSM 16299T), a phosphate-solubilizing rhizobacterium for bacterial biofertilizer.</title>
        <authorList>
            <person name="Kwak Y."/>
            <person name="Jung B.K."/>
            <person name="Shin J.H."/>
        </authorList>
    </citation>
    <scope>NUCLEOTIDE SEQUENCE [LARGE SCALE GENOMIC DNA]</scope>
    <source>
        <strain evidence="2">DSM 16299</strain>
    </source>
</reference>
<dbReference type="AlphaFoldDB" id="A0A089YVD6"/>
<dbReference type="HOGENOM" id="CLU_077964_0_1_6"/>
<dbReference type="RefSeq" id="WP_043190929.1">
    <property type="nucleotide sequence ID" value="NZ_CP009533.1"/>
</dbReference>
<dbReference type="SUPFAM" id="SSF46785">
    <property type="entry name" value="Winged helix' DNA-binding domain"/>
    <property type="match status" value="1"/>
</dbReference>
<protein>
    <submittedName>
        <fullName evidence="2">ArsR family transcriptional regulator</fullName>
    </submittedName>
</protein>
<evidence type="ECO:0000313" key="3">
    <source>
        <dbReference type="Proteomes" id="UP000029499"/>
    </source>
</evidence>
<accession>A0A089YVD6</accession>
<dbReference type="GO" id="GO:0010288">
    <property type="term" value="P:response to lead ion"/>
    <property type="evidence" value="ECO:0007669"/>
    <property type="project" value="TreeGrafter"/>
</dbReference>
<dbReference type="GO" id="GO:0003677">
    <property type="term" value="F:DNA binding"/>
    <property type="evidence" value="ECO:0007669"/>
    <property type="project" value="TreeGrafter"/>
</dbReference>
<dbReference type="GO" id="GO:0097063">
    <property type="term" value="F:cadmium ion sensor activity"/>
    <property type="evidence" value="ECO:0007669"/>
    <property type="project" value="TreeGrafter"/>
</dbReference>
<dbReference type="GO" id="GO:0003700">
    <property type="term" value="F:DNA-binding transcription factor activity"/>
    <property type="evidence" value="ECO:0007669"/>
    <property type="project" value="InterPro"/>
</dbReference>
<evidence type="ECO:0000259" key="1">
    <source>
        <dbReference type="PROSITE" id="PS50987"/>
    </source>
</evidence>
<dbReference type="GO" id="GO:0046686">
    <property type="term" value="P:response to cadmium ion"/>
    <property type="evidence" value="ECO:0007669"/>
    <property type="project" value="TreeGrafter"/>
</dbReference>
<dbReference type="Proteomes" id="UP000029499">
    <property type="component" value="Chromosome"/>
</dbReference>
<name>A0A089YVD6_9PSED</name>
<dbReference type="Gene3D" id="1.10.10.10">
    <property type="entry name" value="Winged helix-like DNA-binding domain superfamily/Winged helix DNA-binding domain"/>
    <property type="match status" value="1"/>
</dbReference>
<feature type="domain" description="HTH arsR-type" evidence="1">
    <location>
        <begin position="1"/>
        <end position="94"/>
    </location>
</feature>
<proteinExistence type="predicted"/>
<evidence type="ECO:0000313" key="2">
    <source>
        <dbReference type="EMBL" id="AIS18347.1"/>
    </source>
</evidence>
<dbReference type="PANTHER" id="PTHR39168">
    <property type="entry name" value="TRANSCRIPTIONAL REGULATOR-RELATED"/>
    <property type="match status" value="1"/>
</dbReference>
<dbReference type="EMBL" id="CP009533">
    <property type="protein sequence ID" value="AIS18347.1"/>
    <property type="molecule type" value="Genomic_DNA"/>
</dbReference>
<dbReference type="KEGG" id="prh:LT40_13560"/>
<dbReference type="InterPro" id="IPR001845">
    <property type="entry name" value="HTH_ArsR_DNA-bd_dom"/>
</dbReference>
<dbReference type="eggNOG" id="COG0640">
    <property type="taxonomic scope" value="Bacteria"/>
</dbReference>
<dbReference type="PROSITE" id="PS50987">
    <property type="entry name" value="HTH_ARSR_2"/>
    <property type="match status" value="1"/>
</dbReference>
<organism evidence="2 3">
    <name type="scientific">Pseudomonas rhizosphaerae</name>
    <dbReference type="NCBI Taxonomy" id="216142"/>
    <lineage>
        <taxon>Bacteria</taxon>
        <taxon>Pseudomonadati</taxon>
        <taxon>Pseudomonadota</taxon>
        <taxon>Gammaproteobacteria</taxon>
        <taxon>Pseudomonadales</taxon>
        <taxon>Pseudomonadaceae</taxon>
        <taxon>Pseudomonas</taxon>
    </lineage>
</organism>
<dbReference type="SMART" id="SM00418">
    <property type="entry name" value="HTH_ARSR"/>
    <property type="match status" value="1"/>
</dbReference>
<sequence length="231" mass="24645">MQPTPCISQIATLLADPKRSAMLWALIDGTTRGADELASLAGVSASSAGAHLARLSAGGLLTLEARGRKRFFRLAKPEVGAAVEALASVSLVQANTQMAAPISVPLLRSPKALHQARLCGDHLGGVLAADLFQRMVQNGWLEHYEQRLEVTALGSSRLASRGIYTQALVNRERQPLNSCCDWSTQRPHVGGALGAGLLTLFLQSGWLKLNEDSRSLQVTRLGMSEIGRLGT</sequence>
<dbReference type="InterPro" id="IPR036388">
    <property type="entry name" value="WH-like_DNA-bd_sf"/>
</dbReference>
<dbReference type="PANTHER" id="PTHR39168:SF1">
    <property type="entry name" value="TRANSCRIPTIONAL REGULATORY PROTEIN"/>
    <property type="match status" value="1"/>
</dbReference>
<dbReference type="OrthoDB" id="9797716at2"/>
<dbReference type="InterPro" id="IPR052543">
    <property type="entry name" value="HTH_Metal-responsive_Reg"/>
</dbReference>
<keyword evidence="3" id="KW-1185">Reference proteome</keyword>